<accession>A0A7K3WRA9</accession>
<keyword evidence="2" id="KW-0238">DNA-binding</keyword>
<evidence type="ECO:0000256" key="3">
    <source>
        <dbReference type="ARBA" id="ARBA00023163"/>
    </source>
</evidence>
<dbReference type="Gene3D" id="1.10.10.60">
    <property type="entry name" value="Homeodomain-like"/>
    <property type="match status" value="1"/>
</dbReference>
<dbReference type="Pfam" id="PF12833">
    <property type="entry name" value="HTH_18"/>
    <property type="match status" value="1"/>
</dbReference>
<dbReference type="GO" id="GO:0003700">
    <property type="term" value="F:DNA-binding transcription factor activity"/>
    <property type="evidence" value="ECO:0007669"/>
    <property type="project" value="InterPro"/>
</dbReference>
<evidence type="ECO:0000313" key="5">
    <source>
        <dbReference type="EMBL" id="NEN24210.1"/>
    </source>
</evidence>
<evidence type="ECO:0000313" key="6">
    <source>
        <dbReference type="Proteomes" id="UP000486602"/>
    </source>
</evidence>
<dbReference type="InterPro" id="IPR046532">
    <property type="entry name" value="DUF6597"/>
</dbReference>
<proteinExistence type="predicted"/>
<gene>
    <name evidence="5" type="ORF">G3O08_11925</name>
</gene>
<dbReference type="AlphaFoldDB" id="A0A7K3WRA9"/>
<dbReference type="InterPro" id="IPR018060">
    <property type="entry name" value="HTH_AraC"/>
</dbReference>
<evidence type="ECO:0000256" key="2">
    <source>
        <dbReference type="ARBA" id="ARBA00023125"/>
    </source>
</evidence>
<dbReference type="PROSITE" id="PS01124">
    <property type="entry name" value="HTH_ARAC_FAMILY_2"/>
    <property type="match status" value="1"/>
</dbReference>
<dbReference type="PANTHER" id="PTHR43280:SF2">
    <property type="entry name" value="HTH-TYPE TRANSCRIPTIONAL REGULATOR EXSA"/>
    <property type="match status" value="1"/>
</dbReference>
<dbReference type="SMART" id="SM00342">
    <property type="entry name" value="HTH_ARAC"/>
    <property type="match status" value="1"/>
</dbReference>
<evidence type="ECO:0000259" key="4">
    <source>
        <dbReference type="PROSITE" id="PS01124"/>
    </source>
</evidence>
<comment type="caution">
    <text evidence="5">The sequence shown here is derived from an EMBL/GenBank/DDBJ whole genome shotgun (WGS) entry which is preliminary data.</text>
</comment>
<organism evidence="5 6">
    <name type="scientific">Cryomorpha ignava</name>
    <dbReference type="NCBI Taxonomy" id="101383"/>
    <lineage>
        <taxon>Bacteria</taxon>
        <taxon>Pseudomonadati</taxon>
        <taxon>Bacteroidota</taxon>
        <taxon>Flavobacteriia</taxon>
        <taxon>Flavobacteriales</taxon>
        <taxon>Cryomorphaceae</taxon>
        <taxon>Cryomorpha</taxon>
    </lineage>
</organism>
<dbReference type="EMBL" id="JAAGVY010000022">
    <property type="protein sequence ID" value="NEN24210.1"/>
    <property type="molecule type" value="Genomic_DNA"/>
</dbReference>
<dbReference type="Proteomes" id="UP000486602">
    <property type="component" value="Unassembled WGS sequence"/>
</dbReference>
<protein>
    <submittedName>
        <fullName evidence="5">Helix-turn-helix transcriptional regulator</fullName>
    </submittedName>
</protein>
<dbReference type="GO" id="GO:0043565">
    <property type="term" value="F:sequence-specific DNA binding"/>
    <property type="evidence" value="ECO:0007669"/>
    <property type="project" value="InterPro"/>
</dbReference>
<reference evidence="5 6" key="1">
    <citation type="submission" date="2020-02" db="EMBL/GenBank/DDBJ databases">
        <title>Out from the shadows clarifying the taxonomy of the family Cryomorphaceae and related taxa by utilizing the GTDB taxonomic framework.</title>
        <authorList>
            <person name="Bowman J.P."/>
        </authorList>
    </citation>
    <scope>NUCLEOTIDE SEQUENCE [LARGE SCALE GENOMIC DNA]</scope>
    <source>
        <strain evidence="5 6">QSSC 1-22</strain>
    </source>
</reference>
<dbReference type="PANTHER" id="PTHR43280">
    <property type="entry name" value="ARAC-FAMILY TRANSCRIPTIONAL REGULATOR"/>
    <property type="match status" value="1"/>
</dbReference>
<dbReference type="RefSeq" id="WP_163285605.1">
    <property type="nucleotide sequence ID" value="NZ_JAAGVY010000022.1"/>
</dbReference>
<keyword evidence="3" id="KW-0804">Transcription</keyword>
<dbReference type="SUPFAM" id="SSF46689">
    <property type="entry name" value="Homeodomain-like"/>
    <property type="match status" value="1"/>
</dbReference>
<keyword evidence="1" id="KW-0805">Transcription regulation</keyword>
<dbReference type="Pfam" id="PF20240">
    <property type="entry name" value="DUF6597"/>
    <property type="match status" value="1"/>
</dbReference>
<name>A0A7K3WRA9_9FLAO</name>
<dbReference type="InterPro" id="IPR009057">
    <property type="entry name" value="Homeodomain-like_sf"/>
</dbReference>
<sequence>MHYRLIQHNHSTLLSEVLYDVYELKNGLTEKRYTTAPNGIIGIAFFLEGDSHLKENQGWNKAPESCIYGLIKKPDLIKISPNFREIAIGFKPFFFHLLVSNPMSDIVNCPHLNTKEIFKASAVDKLQEELLTCDNDRLIIQAIEEFILAHIRNKYDQRVLHVMRRIYSAETNRVDSLCEELNVSSNTLRNLCLSGLGRSTKEMIQIIRINKTLSSIQPNLSINLQDIAFNNGYFDQAHFIHDFKSTMHMTPKKYFDNKDLTFDFYNSKRWNGDIFDETSH</sequence>
<feature type="domain" description="HTH araC/xylS-type" evidence="4">
    <location>
        <begin position="157"/>
        <end position="257"/>
    </location>
</feature>
<keyword evidence="6" id="KW-1185">Reference proteome</keyword>
<evidence type="ECO:0000256" key="1">
    <source>
        <dbReference type="ARBA" id="ARBA00023015"/>
    </source>
</evidence>